<name>A0A9X1TYM1_9CORY</name>
<dbReference type="AlphaFoldDB" id="A0A9X1TYM1"/>
<protein>
    <submittedName>
        <fullName evidence="2">Uncharacterized protein</fullName>
    </submittedName>
</protein>
<evidence type="ECO:0000256" key="1">
    <source>
        <dbReference type="SAM" id="Phobius"/>
    </source>
</evidence>
<gene>
    <name evidence="2" type="ORF">L1O03_09735</name>
</gene>
<proteinExistence type="predicted"/>
<reference evidence="2" key="1">
    <citation type="submission" date="2022-01" db="EMBL/GenBank/DDBJ databases">
        <title>Corynebacterium sp. nov isolated from isolated from the feces of the greater white-fronted geese (Anser albifrons) at Poyang Lake, PR China.</title>
        <authorList>
            <person name="Liu Q."/>
        </authorList>
    </citation>
    <scope>NUCLEOTIDE SEQUENCE</scope>
    <source>
        <strain evidence="2">JCM 32435</strain>
    </source>
</reference>
<dbReference type="EMBL" id="JAKGSI010000005">
    <property type="protein sequence ID" value="MCF4007445.1"/>
    <property type="molecule type" value="Genomic_DNA"/>
</dbReference>
<dbReference type="RefSeq" id="WP_236119585.1">
    <property type="nucleotide sequence ID" value="NZ_JAKGSI010000005.1"/>
</dbReference>
<keyword evidence="1" id="KW-0472">Membrane</keyword>
<keyword evidence="1" id="KW-0812">Transmembrane</keyword>
<sequence>MILNILKFPFKVVGFLLKAVLSLITAVVLPVTAVGGAGYLGFKYLQNNPEKADKLKNATIEKVKGLL</sequence>
<organism evidence="2 3">
    <name type="scientific">Corynebacterium uropygiale</name>
    <dbReference type="NCBI Taxonomy" id="1775911"/>
    <lineage>
        <taxon>Bacteria</taxon>
        <taxon>Bacillati</taxon>
        <taxon>Actinomycetota</taxon>
        <taxon>Actinomycetes</taxon>
        <taxon>Mycobacteriales</taxon>
        <taxon>Corynebacteriaceae</taxon>
        <taxon>Corynebacterium</taxon>
    </lineage>
</organism>
<evidence type="ECO:0000313" key="2">
    <source>
        <dbReference type="EMBL" id="MCF4007445.1"/>
    </source>
</evidence>
<keyword evidence="1" id="KW-1133">Transmembrane helix</keyword>
<feature type="transmembrane region" description="Helical" evidence="1">
    <location>
        <begin position="20"/>
        <end position="42"/>
    </location>
</feature>
<dbReference type="Proteomes" id="UP001139336">
    <property type="component" value="Unassembled WGS sequence"/>
</dbReference>
<accession>A0A9X1TYM1</accession>
<comment type="caution">
    <text evidence="2">The sequence shown here is derived from an EMBL/GenBank/DDBJ whole genome shotgun (WGS) entry which is preliminary data.</text>
</comment>
<keyword evidence="3" id="KW-1185">Reference proteome</keyword>
<evidence type="ECO:0000313" key="3">
    <source>
        <dbReference type="Proteomes" id="UP001139336"/>
    </source>
</evidence>